<dbReference type="AlphaFoldDB" id="A0AAW1DNS2"/>
<organism evidence="2 3">
    <name type="scientific">Rhynocoris fuscipes</name>
    <dbReference type="NCBI Taxonomy" id="488301"/>
    <lineage>
        <taxon>Eukaryota</taxon>
        <taxon>Metazoa</taxon>
        <taxon>Ecdysozoa</taxon>
        <taxon>Arthropoda</taxon>
        <taxon>Hexapoda</taxon>
        <taxon>Insecta</taxon>
        <taxon>Pterygota</taxon>
        <taxon>Neoptera</taxon>
        <taxon>Paraneoptera</taxon>
        <taxon>Hemiptera</taxon>
        <taxon>Heteroptera</taxon>
        <taxon>Panheteroptera</taxon>
        <taxon>Cimicomorpha</taxon>
        <taxon>Reduviidae</taxon>
        <taxon>Harpactorinae</taxon>
        <taxon>Harpactorini</taxon>
        <taxon>Rhynocoris</taxon>
    </lineage>
</organism>
<keyword evidence="1" id="KW-1133">Transmembrane helix</keyword>
<gene>
    <name evidence="2" type="ORF">O3M35_000453</name>
</gene>
<evidence type="ECO:0000256" key="1">
    <source>
        <dbReference type="SAM" id="Phobius"/>
    </source>
</evidence>
<feature type="transmembrane region" description="Helical" evidence="1">
    <location>
        <begin position="123"/>
        <end position="147"/>
    </location>
</feature>
<dbReference type="GO" id="GO:0002028">
    <property type="term" value="P:regulation of sodium ion transport"/>
    <property type="evidence" value="ECO:0007669"/>
    <property type="project" value="TreeGrafter"/>
</dbReference>
<dbReference type="EMBL" id="JAPXFL010000001">
    <property type="protein sequence ID" value="KAK9511883.1"/>
    <property type="molecule type" value="Genomic_DNA"/>
</dbReference>
<dbReference type="GO" id="GO:0005886">
    <property type="term" value="C:plasma membrane"/>
    <property type="evidence" value="ECO:0007669"/>
    <property type="project" value="TreeGrafter"/>
</dbReference>
<evidence type="ECO:0000313" key="3">
    <source>
        <dbReference type="Proteomes" id="UP001461498"/>
    </source>
</evidence>
<dbReference type="PANTHER" id="PTHR12335">
    <property type="entry name" value="TIPE PROTEIN TEMPERATURE-INDUCED PARALYTIC E"/>
    <property type="match status" value="1"/>
</dbReference>
<feature type="transmembrane region" description="Helical" evidence="1">
    <location>
        <begin position="21"/>
        <end position="46"/>
    </location>
</feature>
<evidence type="ECO:0000313" key="2">
    <source>
        <dbReference type="EMBL" id="KAK9511883.1"/>
    </source>
</evidence>
<protein>
    <submittedName>
        <fullName evidence="2">Uncharacterized protein</fullName>
    </submittedName>
</protein>
<dbReference type="GO" id="GO:0017080">
    <property type="term" value="F:sodium channel regulator activity"/>
    <property type="evidence" value="ECO:0007669"/>
    <property type="project" value="TreeGrafter"/>
</dbReference>
<dbReference type="PANTHER" id="PTHR12335:SF3">
    <property type="entry name" value="IP11896P"/>
    <property type="match status" value="1"/>
</dbReference>
<reference evidence="2 3" key="1">
    <citation type="submission" date="2022-12" db="EMBL/GenBank/DDBJ databases">
        <title>Chromosome-level genome assembly of true bugs.</title>
        <authorList>
            <person name="Ma L."/>
            <person name="Li H."/>
        </authorList>
    </citation>
    <scope>NUCLEOTIDE SEQUENCE [LARGE SCALE GENOMIC DNA]</scope>
    <source>
        <strain evidence="2">Lab_2022b</strain>
    </source>
</reference>
<proteinExistence type="predicted"/>
<comment type="caution">
    <text evidence="2">The sequence shown here is derived from an EMBL/GenBank/DDBJ whole genome shotgun (WGS) entry which is preliminary data.</text>
</comment>
<accession>A0AAW1DNS2</accession>
<sequence length="177" mass="20173">MGKKRQKKEPVIPNQDKRICGGICLCQFTIVTSCVALVYLAVAVYMPSYRAFTYGLEPIPVMCQATNSSLVNNCMWTSCGEWCLTKSSGLCNQIHVTVRRNGTTITLEECNKLQMVSCPMVKLFYLIFFILNNYNGLLMILQTCLVLSLPHVHFYNHQSISTFLHVFFHLILHSSFF</sequence>
<keyword evidence="3" id="KW-1185">Reference proteome</keyword>
<dbReference type="Proteomes" id="UP001461498">
    <property type="component" value="Unassembled WGS sequence"/>
</dbReference>
<keyword evidence="1" id="KW-0812">Transmembrane</keyword>
<dbReference type="InterPro" id="IPR031578">
    <property type="entry name" value="TipE"/>
</dbReference>
<dbReference type="PROSITE" id="PS51257">
    <property type="entry name" value="PROKAR_LIPOPROTEIN"/>
    <property type="match status" value="1"/>
</dbReference>
<name>A0AAW1DNS2_9HEMI</name>
<keyword evidence="1" id="KW-0472">Membrane</keyword>